<feature type="transmembrane region" description="Helical" evidence="8">
    <location>
        <begin position="71"/>
        <end position="95"/>
    </location>
</feature>
<gene>
    <name evidence="10" type="ORF">D2E25_0668</name>
</gene>
<dbReference type="InterPro" id="IPR035906">
    <property type="entry name" value="MetI-like_sf"/>
</dbReference>
<accession>A0A430FNE9</accession>
<dbReference type="EMBL" id="QXGL01000001">
    <property type="protein sequence ID" value="RSX54360.1"/>
    <property type="molecule type" value="Genomic_DNA"/>
</dbReference>
<reference evidence="10 11" key="1">
    <citation type="submission" date="2018-09" db="EMBL/GenBank/DDBJ databases">
        <title>Characterization of the phylogenetic diversity of five novel species belonging to the genus Bifidobacterium.</title>
        <authorList>
            <person name="Lugli G.A."/>
            <person name="Duranti S."/>
            <person name="Milani C."/>
        </authorList>
    </citation>
    <scope>NUCLEOTIDE SEQUENCE [LARGE SCALE GENOMIC DNA]</scope>
    <source>
        <strain evidence="10 11">2034B</strain>
    </source>
</reference>
<dbReference type="Pfam" id="PF00528">
    <property type="entry name" value="BPD_transp_1"/>
    <property type="match status" value="1"/>
</dbReference>
<proteinExistence type="inferred from homology"/>
<organism evidence="10 11">
    <name type="scientific">Bifidobacterium goeldii</name>
    <dbReference type="NCBI Taxonomy" id="2306975"/>
    <lineage>
        <taxon>Bacteria</taxon>
        <taxon>Bacillati</taxon>
        <taxon>Actinomycetota</taxon>
        <taxon>Actinomycetes</taxon>
        <taxon>Bifidobacteriales</taxon>
        <taxon>Bifidobacteriaceae</taxon>
        <taxon>Bifidobacterium</taxon>
    </lineage>
</organism>
<feature type="transmembrane region" description="Helical" evidence="8">
    <location>
        <begin position="199"/>
        <end position="224"/>
    </location>
</feature>
<evidence type="ECO:0000313" key="11">
    <source>
        <dbReference type="Proteomes" id="UP000287533"/>
    </source>
</evidence>
<dbReference type="SUPFAM" id="SSF161098">
    <property type="entry name" value="MetI-like"/>
    <property type="match status" value="1"/>
</dbReference>
<dbReference type="PANTHER" id="PTHR42929">
    <property type="entry name" value="INNER MEMBRANE ABC TRANSPORTER PERMEASE PROTEIN YDCU-RELATED-RELATED"/>
    <property type="match status" value="1"/>
</dbReference>
<keyword evidence="6 8" id="KW-1133">Transmembrane helix</keyword>
<dbReference type="Gene3D" id="1.10.3720.10">
    <property type="entry name" value="MetI-like"/>
    <property type="match status" value="1"/>
</dbReference>
<dbReference type="InterPro" id="IPR000515">
    <property type="entry name" value="MetI-like"/>
</dbReference>
<dbReference type="RefSeq" id="WP_125979603.1">
    <property type="nucleotide sequence ID" value="NZ_QXGL01000001.1"/>
</dbReference>
<feature type="domain" description="ABC transmembrane type-1" evidence="9">
    <location>
        <begin position="67"/>
        <end position="272"/>
    </location>
</feature>
<protein>
    <submittedName>
        <fullName evidence="10">Polyamine ABC transporter permease</fullName>
    </submittedName>
</protein>
<dbReference type="CDD" id="cd06261">
    <property type="entry name" value="TM_PBP2"/>
    <property type="match status" value="1"/>
</dbReference>
<feature type="transmembrane region" description="Helical" evidence="8">
    <location>
        <begin position="253"/>
        <end position="275"/>
    </location>
</feature>
<dbReference type="Proteomes" id="UP000287533">
    <property type="component" value="Unassembled WGS sequence"/>
</dbReference>
<keyword evidence="11" id="KW-1185">Reference proteome</keyword>
<evidence type="ECO:0000256" key="8">
    <source>
        <dbReference type="RuleBase" id="RU363032"/>
    </source>
</evidence>
<keyword evidence="5 8" id="KW-0812">Transmembrane</keyword>
<evidence type="ECO:0000256" key="3">
    <source>
        <dbReference type="ARBA" id="ARBA00022448"/>
    </source>
</evidence>
<dbReference type="AlphaFoldDB" id="A0A430FNE9"/>
<dbReference type="GO" id="GO:0055085">
    <property type="term" value="P:transmembrane transport"/>
    <property type="evidence" value="ECO:0007669"/>
    <property type="project" value="InterPro"/>
</dbReference>
<evidence type="ECO:0000256" key="5">
    <source>
        <dbReference type="ARBA" id="ARBA00022692"/>
    </source>
</evidence>
<keyword evidence="3 8" id="KW-0813">Transport</keyword>
<name>A0A430FNE9_9BIFI</name>
<evidence type="ECO:0000256" key="2">
    <source>
        <dbReference type="ARBA" id="ARBA00007069"/>
    </source>
</evidence>
<feature type="transmembrane region" description="Helical" evidence="8">
    <location>
        <begin position="102"/>
        <end position="132"/>
    </location>
</feature>
<dbReference type="GO" id="GO:0005886">
    <property type="term" value="C:plasma membrane"/>
    <property type="evidence" value="ECO:0007669"/>
    <property type="project" value="UniProtKB-SubCell"/>
</dbReference>
<comment type="similarity">
    <text evidence="2">Belongs to the binding-protein-dependent transport system permease family. CysTW subfamily.</text>
</comment>
<comment type="caution">
    <text evidence="10">The sequence shown here is derived from an EMBL/GenBank/DDBJ whole genome shotgun (WGS) entry which is preliminary data.</text>
</comment>
<feature type="transmembrane region" description="Helical" evidence="8">
    <location>
        <begin position="152"/>
        <end position="178"/>
    </location>
</feature>
<keyword evidence="4" id="KW-1003">Cell membrane</keyword>
<dbReference type="PROSITE" id="PS50928">
    <property type="entry name" value="ABC_TM1"/>
    <property type="match status" value="1"/>
</dbReference>
<comment type="subcellular location">
    <subcellularLocation>
        <location evidence="1 8">Cell membrane</location>
        <topology evidence="1 8">Multi-pass membrane protein</topology>
    </subcellularLocation>
</comment>
<evidence type="ECO:0000259" key="9">
    <source>
        <dbReference type="PROSITE" id="PS50928"/>
    </source>
</evidence>
<keyword evidence="7 8" id="KW-0472">Membrane</keyword>
<evidence type="ECO:0000256" key="4">
    <source>
        <dbReference type="ARBA" id="ARBA00022475"/>
    </source>
</evidence>
<dbReference type="PANTHER" id="PTHR42929:SF5">
    <property type="entry name" value="ABC TRANSPORTER PERMEASE PROTEIN"/>
    <property type="match status" value="1"/>
</dbReference>
<sequence length="284" mass="30369">MKRHLRLSTILLVIAVASLAYLYLVPLVYVLRTAFSEPSSIGFSDSAALTLASFKELATNPYYVKILGTTLIISLMVAVMTALIAYPLALAIVLFPERIGNLLLIFVVTPMLTSSIARTFGWVVILGPTGLISSTLRTLGVAQPPQLMGTTFGISLGLAQIYIPYATLIMSSAFGALNQNLSYAAQTLGASKMMTFKRIILPLTANGLFSSCMLVFVLSASAYVTPQVLGSGKVQTLATEIYDSAVVALNWPMASALAIVLIVLYAAIMIIVNVVKAHAERIRS</sequence>
<evidence type="ECO:0000256" key="6">
    <source>
        <dbReference type="ARBA" id="ARBA00022989"/>
    </source>
</evidence>
<evidence type="ECO:0000256" key="7">
    <source>
        <dbReference type="ARBA" id="ARBA00023136"/>
    </source>
</evidence>
<dbReference type="OrthoDB" id="9808619at2"/>
<evidence type="ECO:0000313" key="10">
    <source>
        <dbReference type="EMBL" id="RSX54360.1"/>
    </source>
</evidence>
<feature type="transmembrane region" description="Helical" evidence="8">
    <location>
        <begin position="7"/>
        <end position="31"/>
    </location>
</feature>
<evidence type="ECO:0000256" key="1">
    <source>
        <dbReference type="ARBA" id="ARBA00004651"/>
    </source>
</evidence>